<feature type="region of interest" description="Disordered" evidence="1">
    <location>
        <begin position="66"/>
        <end position="98"/>
    </location>
</feature>
<evidence type="ECO:0000256" key="1">
    <source>
        <dbReference type="SAM" id="MobiDB-lite"/>
    </source>
</evidence>
<evidence type="ECO:0000313" key="2">
    <source>
        <dbReference type="EMBL" id="CEL92448.1"/>
    </source>
</evidence>
<dbReference type="AlphaFoldDB" id="A0A0G4EAX3"/>
<keyword evidence="3" id="KW-1185">Reference proteome</keyword>
<proteinExistence type="predicted"/>
<feature type="compositionally biased region" description="Basic and acidic residues" evidence="1">
    <location>
        <begin position="68"/>
        <end position="77"/>
    </location>
</feature>
<dbReference type="PROSITE" id="PS51257">
    <property type="entry name" value="PROKAR_LIPOPROTEIN"/>
    <property type="match status" value="1"/>
</dbReference>
<dbReference type="Proteomes" id="UP000041254">
    <property type="component" value="Unassembled WGS sequence"/>
</dbReference>
<feature type="compositionally biased region" description="Polar residues" evidence="1">
    <location>
        <begin position="89"/>
        <end position="98"/>
    </location>
</feature>
<accession>A0A0G4EAX3</accession>
<dbReference type="OrthoDB" id="76265at2759"/>
<gene>
    <name evidence="2" type="ORF">Vbra_3554</name>
</gene>
<name>A0A0G4EAX3_VITBC</name>
<reference evidence="2 3" key="1">
    <citation type="submission" date="2014-11" db="EMBL/GenBank/DDBJ databases">
        <authorList>
            <person name="Zhu J."/>
            <person name="Qi W."/>
            <person name="Song R."/>
        </authorList>
    </citation>
    <scope>NUCLEOTIDE SEQUENCE [LARGE SCALE GENOMIC DNA]</scope>
</reference>
<protein>
    <submittedName>
        <fullName evidence="2">Uncharacterized protein</fullName>
    </submittedName>
</protein>
<sequence>MYKSGSGTHTVYARHALPSFASSACVSYELDLHGEARSKVPEFDALWSSDALVEALSCCLKQLGSNVEPRRGHRPEASRYSATKGMADASSSNGEGAG</sequence>
<organism evidence="2 3">
    <name type="scientific">Vitrella brassicaformis (strain CCMP3155)</name>
    <dbReference type="NCBI Taxonomy" id="1169540"/>
    <lineage>
        <taxon>Eukaryota</taxon>
        <taxon>Sar</taxon>
        <taxon>Alveolata</taxon>
        <taxon>Colpodellida</taxon>
        <taxon>Vitrellaceae</taxon>
        <taxon>Vitrella</taxon>
    </lineage>
</organism>
<dbReference type="EMBL" id="CDMY01000077">
    <property type="protein sequence ID" value="CEL92448.1"/>
    <property type="molecule type" value="Genomic_DNA"/>
</dbReference>
<dbReference type="VEuPathDB" id="CryptoDB:Vbra_3554"/>
<dbReference type="InParanoid" id="A0A0G4EAX3"/>
<evidence type="ECO:0000313" key="3">
    <source>
        <dbReference type="Proteomes" id="UP000041254"/>
    </source>
</evidence>